<evidence type="ECO:0000313" key="2">
    <source>
        <dbReference type="EMBL" id="EFA77435.1"/>
    </source>
</evidence>
<comment type="caution">
    <text evidence="2">The sequence shown here is derived from an EMBL/GenBank/DDBJ whole genome shotgun (WGS) entry which is preliminary data.</text>
</comment>
<feature type="coiled-coil region" evidence="1">
    <location>
        <begin position="646"/>
        <end position="673"/>
    </location>
</feature>
<protein>
    <submittedName>
        <fullName evidence="2">Importin subunit beta-3</fullName>
    </submittedName>
</protein>
<evidence type="ECO:0000256" key="1">
    <source>
        <dbReference type="SAM" id="Coils"/>
    </source>
</evidence>
<dbReference type="AlphaFoldDB" id="D3BLI4"/>
<dbReference type="InParanoid" id="D3BLI4"/>
<dbReference type="SUPFAM" id="SSF48371">
    <property type="entry name" value="ARM repeat"/>
    <property type="match status" value="1"/>
</dbReference>
<dbReference type="Proteomes" id="UP000001396">
    <property type="component" value="Unassembled WGS sequence"/>
</dbReference>
<name>D3BLI4_HETP5</name>
<dbReference type="Gene3D" id="1.25.10.10">
    <property type="entry name" value="Leucine-rich Repeat Variant"/>
    <property type="match status" value="1"/>
</dbReference>
<organism evidence="2 3">
    <name type="scientific">Heterostelium pallidum (strain ATCC 26659 / Pp 5 / PN500)</name>
    <name type="common">Cellular slime mold</name>
    <name type="synonym">Polysphondylium pallidum</name>
    <dbReference type="NCBI Taxonomy" id="670386"/>
    <lineage>
        <taxon>Eukaryota</taxon>
        <taxon>Amoebozoa</taxon>
        <taxon>Evosea</taxon>
        <taxon>Eumycetozoa</taxon>
        <taxon>Dictyostelia</taxon>
        <taxon>Acytosteliales</taxon>
        <taxon>Acytosteliaceae</taxon>
        <taxon>Heterostelium</taxon>
    </lineage>
</organism>
<dbReference type="GeneID" id="31367504"/>
<gene>
    <name evidence="2" type="ORF">PPL_12037</name>
</gene>
<dbReference type="RefSeq" id="XP_020429563.1">
    <property type="nucleotide sequence ID" value="XM_020582782.1"/>
</dbReference>
<reference evidence="2 3" key="1">
    <citation type="journal article" date="2011" name="Genome Res.">
        <title>Phylogeny-wide analysis of social amoeba genomes highlights ancient origins for complex intercellular communication.</title>
        <authorList>
            <person name="Heidel A.J."/>
            <person name="Lawal H.M."/>
            <person name="Felder M."/>
            <person name="Schilde C."/>
            <person name="Helps N.R."/>
            <person name="Tunggal B."/>
            <person name="Rivero F."/>
            <person name="John U."/>
            <person name="Schleicher M."/>
            <person name="Eichinger L."/>
            <person name="Platzer M."/>
            <person name="Noegel A.A."/>
            <person name="Schaap P."/>
            <person name="Gloeckner G."/>
        </authorList>
    </citation>
    <scope>NUCLEOTIDE SEQUENCE [LARGE SCALE GENOMIC DNA]</scope>
    <source>
        <strain evidence="3">ATCC 26659 / Pp 5 / PN500</strain>
    </source>
</reference>
<dbReference type="InterPro" id="IPR016024">
    <property type="entry name" value="ARM-type_fold"/>
</dbReference>
<evidence type="ECO:0000313" key="3">
    <source>
        <dbReference type="Proteomes" id="UP000001396"/>
    </source>
</evidence>
<dbReference type="EMBL" id="ADBJ01000042">
    <property type="protein sequence ID" value="EFA77435.1"/>
    <property type="molecule type" value="Genomic_DNA"/>
</dbReference>
<sequence>MISIDFNQIIKTIKERDIRKVLNDYNDRNELINDLFSLLNSHLTNEHIIDDCFFVLNQIDSKHENISNTIWDDLTLTTKVELQSKSLDLLELKCDHLKTITIEFIKYLYHNHCNEIEFKFSCLELIDVILKEKPSNEQISDFESLLSDLMTITFEQPNENTLYFIKHFEIIRIHFTDFEIEDESMSVYLYRILDEYIKSESYDFRTLISSISDYQIGVYLLAEIIHFVFSKFLNIDDNDVKEWESESYLKKDMEAPYYAIACLHLLVELNSELVYQRLKELKARVFKKGDWKELCGLSNLISMVVEEYINDQSYIGAFKSIKKYFIHPLPYVRYNYLGLAHVILGVEQPTEEQTLEILDIVLSLKDSHSTVQKSILHLLELLVEFGNSTIKESIDRILDYCSEYIHIEQPKGILAGVVGVISSIGNIMFDSISNRADTYLSFFMSIIRSDRFDPLSVTFGVALEAISILVLESKGSIDSDFEKSFETIVIIKKNIPACTHKSSDYYSRSMTRFVQTLRDQFQPHYEFFIHYLINALDITSDEHEQLSVDVSNQRIDIIKLTISFISILANQTHPPIHPYTGQFVTQLFKLIDFDHDEIKQESTRLLSLLLRKTIVYYRQVTDYRDLESFNKSKKYLETFSQTIISKLEQSIEIEENEETLEIKENELIDIKSLELI</sequence>
<keyword evidence="3" id="KW-1185">Reference proteome</keyword>
<dbReference type="InterPro" id="IPR011989">
    <property type="entry name" value="ARM-like"/>
</dbReference>
<proteinExistence type="predicted"/>
<keyword evidence="1" id="KW-0175">Coiled coil</keyword>
<accession>D3BLI4</accession>